<dbReference type="InParanoid" id="Q0F3C5"/>
<evidence type="ECO:0000313" key="2">
    <source>
        <dbReference type="Proteomes" id="UP000005297"/>
    </source>
</evidence>
<gene>
    <name evidence="1" type="ORF">SPV1_04328</name>
</gene>
<proteinExistence type="predicted"/>
<sequence length="176" mass="19680">MSIEFSEHSAITMIHQKWMGNDAMVEVSMITCPFKCGQYYSQYELLICRPHGKLTSDLMNDVAICRECIQQSGLIQVNRFHDLRDITSIELGFREVVQLCESEGVMREGQSTAIHACYLVPNALLYGTIRMYQSLIEGSGVMVHVSYDLNDLAEILGVEASLLADGSASIADKRHL</sequence>
<keyword evidence="2" id="KW-1185">Reference proteome</keyword>
<dbReference type="HOGENOM" id="CLU_1523395_0_0_0"/>
<evidence type="ECO:0000313" key="1">
    <source>
        <dbReference type="EMBL" id="EAU56016.1"/>
    </source>
</evidence>
<dbReference type="Proteomes" id="UP000005297">
    <property type="component" value="Unassembled WGS sequence"/>
</dbReference>
<accession>Q0F3C5</accession>
<comment type="caution">
    <text evidence="1">The sequence shown here is derived from an EMBL/GenBank/DDBJ whole genome shotgun (WGS) entry which is preliminary data.</text>
</comment>
<dbReference type="EMBL" id="AATS01000001">
    <property type="protein sequence ID" value="EAU56016.1"/>
    <property type="molecule type" value="Genomic_DNA"/>
</dbReference>
<dbReference type="STRING" id="314344.AL013_13190"/>
<protein>
    <submittedName>
        <fullName evidence="1">Uncharacterized protein</fullName>
    </submittedName>
</protein>
<dbReference type="AlphaFoldDB" id="Q0F3C5"/>
<organism evidence="1 2">
    <name type="scientific">Mariprofundus ferrooxydans PV-1</name>
    <dbReference type="NCBI Taxonomy" id="314345"/>
    <lineage>
        <taxon>Bacteria</taxon>
        <taxon>Pseudomonadati</taxon>
        <taxon>Pseudomonadota</taxon>
        <taxon>Candidatius Mariprofundia</taxon>
        <taxon>Mariprofundales</taxon>
        <taxon>Mariprofundaceae</taxon>
        <taxon>Mariprofundus</taxon>
    </lineage>
</organism>
<name>Q0F3C5_9PROT</name>
<reference evidence="1 2" key="1">
    <citation type="submission" date="2006-09" db="EMBL/GenBank/DDBJ databases">
        <authorList>
            <person name="Emerson D."/>
            <person name="Ferriera S."/>
            <person name="Johnson J."/>
            <person name="Kravitz S."/>
            <person name="Halpern A."/>
            <person name="Remington K."/>
            <person name="Beeson K."/>
            <person name="Tran B."/>
            <person name="Rogers Y.-H."/>
            <person name="Friedman R."/>
            <person name="Venter J.C."/>
        </authorList>
    </citation>
    <scope>NUCLEOTIDE SEQUENCE [LARGE SCALE GENOMIC DNA]</scope>
    <source>
        <strain evidence="1 2">PV-1</strain>
    </source>
</reference>